<comment type="caution">
    <text evidence="2">The sequence shown here is derived from an EMBL/GenBank/DDBJ whole genome shotgun (WGS) entry which is preliminary data.</text>
</comment>
<name>A0ABN1PAL0_9PSEU</name>
<evidence type="ECO:0000313" key="3">
    <source>
        <dbReference type="Proteomes" id="UP001499967"/>
    </source>
</evidence>
<organism evidence="2 3">
    <name type="scientific">Pseudonocardia zijingensis</name>
    <dbReference type="NCBI Taxonomy" id="153376"/>
    <lineage>
        <taxon>Bacteria</taxon>
        <taxon>Bacillati</taxon>
        <taxon>Actinomycetota</taxon>
        <taxon>Actinomycetes</taxon>
        <taxon>Pseudonocardiales</taxon>
        <taxon>Pseudonocardiaceae</taxon>
        <taxon>Pseudonocardia</taxon>
    </lineage>
</organism>
<evidence type="ECO:0000313" key="2">
    <source>
        <dbReference type="EMBL" id="GAA0925175.1"/>
    </source>
</evidence>
<dbReference type="InterPro" id="IPR045676">
    <property type="entry name" value="DUF6194"/>
</dbReference>
<proteinExistence type="predicted"/>
<evidence type="ECO:0000259" key="1">
    <source>
        <dbReference type="Pfam" id="PF19694"/>
    </source>
</evidence>
<gene>
    <name evidence="2" type="ORF">GCM10009559_09850</name>
</gene>
<protein>
    <recommendedName>
        <fullName evidence="1">DUF6194 domain-containing protein</fullName>
    </recommendedName>
</protein>
<accession>A0ABN1PAL0</accession>
<sequence length="145" mass="16379">MRSDQVRAVLAAYPATRLVEGNGDVFAIYDPDGDYEQRHRQGWATIVNSDVNDTASDLDRPGVFQLNIGLPKARFAELFATDEAPDPTAFDVVMPHPVYAGYHWVCVLNPDSTWPAVRELLDAAHAFAVRKHHNARRRRDQRDTH</sequence>
<dbReference type="RefSeq" id="WP_343939358.1">
    <property type="nucleotide sequence ID" value="NZ_BAAAHP010000027.1"/>
</dbReference>
<dbReference type="Proteomes" id="UP001499967">
    <property type="component" value="Unassembled WGS sequence"/>
</dbReference>
<keyword evidence="3" id="KW-1185">Reference proteome</keyword>
<reference evidence="2 3" key="1">
    <citation type="journal article" date="2019" name="Int. J. Syst. Evol. Microbiol.">
        <title>The Global Catalogue of Microorganisms (GCM) 10K type strain sequencing project: providing services to taxonomists for standard genome sequencing and annotation.</title>
        <authorList>
            <consortium name="The Broad Institute Genomics Platform"/>
            <consortium name="The Broad Institute Genome Sequencing Center for Infectious Disease"/>
            <person name="Wu L."/>
            <person name="Ma J."/>
        </authorList>
    </citation>
    <scope>NUCLEOTIDE SEQUENCE [LARGE SCALE GENOMIC DNA]</scope>
    <source>
        <strain evidence="2 3">JCM 11117</strain>
    </source>
</reference>
<dbReference type="Pfam" id="PF19694">
    <property type="entry name" value="DUF6194"/>
    <property type="match status" value="1"/>
</dbReference>
<dbReference type="EMBL" id="BAAAHP010000027">
    <property type="protein sequence ID" value="GAA0925175.1"/>
    <property type="molecule type" value="Genomic_DNA"/>
</dbReference>
<feature type="domain" description="DUF6194" evidence="1">
    <location>
        <begin position="1"/>
        <end position="136"/>
    </location>
</feature>